<dbReference type="Pfam" id="PF00023">
    <property type="entry name" value="Ank"/>
    <property type="match status" value="1"/>
</dbReference>
<feature type="coiled-coil region" evidence="5">
    <location>
        <begin position="186"/>
        <end position="237"/>
    </location>
</feature>
<dbReference type="SUPFAM" id="SSF48403">
    <property type="entry name" value="Ankyrin repeat"/>
    <property type="match status" value="1"/>
</dbReference>
<dbReference type="PRINTS" id="PR01415">
    <property type="entry name" value="ANKYRIN"/>
</dbReference>
<dbReference type="PANTHER" id="PTHR24168">
    <property type="entry name" value="KN MOTIF AND ANKYRIN REPEAT DOMAIN-CONTAINING"/>
    <property type="match status" value="1"/>
</dbReference>
<dbReference type="InterPro" id="IPR002110">
    <property type="entry name" value="Ankyrin_rpt"/>
</dbReference>
<evidence type="ECO:0000313" key="8">
    <source>
        <dbReference type="Proteomes" id="UP001307889"/>
    </source>
</evidence>
<keyword evidence="8" id="KW-1185">Reference proteome</keyword>
<name>A0ABN7AGU5_9HEMI</name>
<organism evidence="7 8">
    <name type="scientific">Nesidiocoris tenuis</name>
    <dbReference type="NCBI Taxonomy" id="355587"/>
    <lineage>
        <taxon>Eukaryota</taxon>
        <taxon>Metazoa</taxon>
        <taxon>Ecdysozoa</taxon>
        <taxon>Arthropoda</taxon>
        <taxon>Hexapoda</taxon>
        <taxon>Insecta</taxon>
        <taxon>Pterygota</taxon>
        <taxon>Neoptera</taxon>
        <taxon>Paraneoptera</taxon>
        <taxon>Hemiptera</taxon>
        <taxon>Heteroptera</taxon>
        <taxon>Panheteroptera</taxon>
        <taxon>Cimicomorpha</taxon>
        <taxon>Miridae</taxon>
        <taxon>Dicyphina</taxon>
        <taxon>Nesidiocoris</taxon>
    </lineage>
</organism>
<dbReference type="InterPro" id="IPR021939">
    <property type="entry name" value="KN_motif"/>
</dbReference>
<keyword evidence="2 4" id="KW-0040">ANK repeat</keyword>
<evidence type="ECO:0000313" key="7">
    <source>
        <dbReference type="EMBL" id="BES90497.1"/>
    </source>
</evidence>
<proteinExistence type="predicted"/>
<feature type="compositionally biased region" description="Low complexity" evidence="6">
    <location>
        <begin position="620"/>
        <end position="630"/>
    </location>
</feature>
<evidence type="ECO:0000256" key="6">
    <source>
        <dbReference type="SAM" id="MobiDB-lite"/>
    </source>
</evidence>
<dbReference type="EMBL" id="AP028910">
    <property type="protein sequence ID" value="BES90497.1"/>
    <property type="molecule type" value="Genomic_DNA"/>
</dbReference>
<feature type="repeat" description="ANK" evidence="4">
    <location>
        <begin position="740"/>
        <end position="762"/>
    </location>
</feature>
<dbReference type="InterPro" id="IPR047184">
    <property type="entry name" value="KANK1-4"/>
</dbReference>
<reference evidence="7 8" key="1">
    <citation type="submission" date="2023-09" db="EMBL/GenBank/DDBJ databases">
        <title>Nesidiocoris tenuis whole genome shotgun sequence.</title>
        <authorList>
            <person name="Shibata T."/>
            <person name="Shimoda M."/>
            <person name="Kobayashi T."/>
            <person name="Uehara T."/>
        </authorList>
    </citation>
    <scope>NUCLEOTIDE SEQUENCE [LARGE SCALE GENOMIC DNA]</scope>
    <source>
        <strain evidence="7 8">Japan</strain>
    </source>
</reference>
<gene>
    <name evidence="7" type="ORF">NTJ_03305</name>
</gene>
<protein>
    <submittedName>
        <fullName evidence="7">Ankyrin repeat</fullName>
    </submittedName>
</protein>
<dbReference type="PROSITE" id="PS50297">
    <property type="entry name" value="ANK_REP_REGION"/>
    <property type="match status" value="3"/>
</dbReference>
<evidence type="ECO:0000256" key="4">
    <source>
        <dbReference type="PROSITE-ProRule" id="PRU00023"/>
    </source>
</evidence>
<dbReference type="SMART" id="SM00248">
    <property type="entry name" value="ANK"/>
    <property type="match status" value="4"/>
</dbReference>
<dbReference type="Gene3D" id="1.25.40.20">
    <property type="entry name" value="Ankyrin repeat-containing domain"/>
    <property type="match status" value="1"/>
</dbReference>
<keyword evidence="1" id="KW-0677">Repeat</keyword>
<sequence length="948" mass="104740">MALDVVLPSSVHERPPSKGRRQCSCCPYGYHIDLDFVRYCESITNAQLMPSASVRRSRWNNVRRKRASREALLGLDIKPEPKVFESHHVKIPADIGDDLQRAVLDFEKTLKHASLPRCIGKKDRNGFESLERSAINRGNHVPSKQPPTSLTLPRMASRSAKDGISQVLPIEEMLFANSNNASAETLQNIREQMAASLRRMKELEERIRVIPQLHDQIGNLRKENETLRNDLNSKQTQLSKLSSIAKSDKICSTQDLVHSRAAGVGCTVLTREIGISPSRIQNRTVAVETDREKSIDDHIGPVVSLNNIIGSPRLPPKTSDASVMTDANFTATEKKPVPKERVERRSKGVSTDVGMHDFVTVKEMSKKLKEIQIECAPPPKPHKVSIRVNTHLVHDQIFTQDELDEQVSRFAKTYESNFLSTNLAKKANLISVGVQVANKLEKKHIGLQTATKVHDIGVLAKPNCSVASLQVSPVTKSVGVSNHTTSLDPCERCHVKKTSIGTLFPDRSELLLQRIRSSPEMTVAKRKTISRSTDTRELINTKDVSLNTGQKKLVSTAVVTGDYSCNRCSSSHETKAPPLTSRPSGIPTPAKRPSYLPISVHRVKTPTSPSPQHNTLQHEGSNSDSGSDDGTYTIHQDVDSRSKPDTFLERSSISPQDYVRREPSMEMRGAMKVLNDTLQKSSGGDIPKHVKTAVNIVQQEWFKVSSTASANPLDVEYYLDCFEEISGTLLEYVVNMADVSGNTAMHYAVSNGNFDVVSILLDSKVCNINKLNTAGYTCIMLVALTKVKSETDREVVRRLFHLADVNIRAKEHGQTALMLAVSHGRLDTVELLLEAGADINIQDEDGSTALMCAAEHGYIEIVKLLLAQPDCDLSLTDYDGTTALAIAMEAGNRDIGVLLYAQEHFSRGSSPYTSLKHKRSKSTTPTLKSSRPTTPSHSSHKKDFESES</sequence>
<dbReference type="Proteomes" id="UP001307889">
    <property type="component" value="Chromosome 2"/>
</dbReference>
<dbReference type="InterPro" id="IPR036770">
    <property type="entry name" value="Ankyrin_rpt-contain_sf"/>
</dbReference>
<feature type="compositionally biased region" description="Basic and acidic residues" evidence="6">
    <location>
        <begin position="636"/>
        <end position="648"/>
    </location>
</feature>
<feature type="compositionally biased region" description="Polar residues" evidence="6">
    <location>
        <begin position="605"/>
        <end position="619"/>
    </location>
</feature>
<dbReference type="PROSITE" id="PS50088">
    <property type="entry name" value="ANK_REPEAT"/>
    <property type="match status" value="3"/>
</dbReference>
<feature type="repeat" description="ANK" evidence="4">
    <location>
        <begin position="812"/>
        <end position="844"/>
    </location>
</feature>
<evidence type="ECO:0000256" key="3">
    <source>
        <dbReference type="ARBA" id="ARBA00023054"/>
    </source>
</evidence>
<keyword evidence="3 5" id="KW-0175">Coiled coil</keyword>
<feature type="compositionally biased region" description="Low complexity" evidence="6">
    <location>
        <begin position="928"/>
        <end position="937"/>
    </location>
</feature>
<feature type="region of interest" description="Disordered" evidence="6">
    <location>
        <begin position="908"/>
        <end position="948"/>
    </location>
</feature>
<evidence type="ECO:0000256" key="1">
    <source>
        <dbReference type="ARBA" id="ARBA00022737"/>
    </source>
</evidence>
<dbReference type="Pfam" id="PF13637">
    <property type="entry name" value="Ank_4"/>
    <property type="match status" value="1"/>
</dbReference>
<feature type="repeat" description="ANK" evidence="4">
    <location>
        <begin position="845"/>
        <end position="866"/>
    </location>
</feature>
<dbReference type="Pfam" id="PF12075">
    <property type="entry name" value="KN_motif"/>
    <property type="match status" value="1"/>
</dbReference>
<evidence type="ECO:0000256" key="5">
    <source>
        <dbReference type="SAM" id="Coils"/>
    </source>
</evidence>
<feature type="region of interest" description="Disordered" evidence="6">
    <location>
        <begin position="567"/>
        <end position="652"/>
    </location>
</feature>
<evidence type="ECO:0000256" key="2">
    <source>
        <dbReference type="ARBA" id="ARBA00023043"/>
    </source>
</evidence>
<dbReference type="PANTHER" id="PTHR24168:SF21">
    <property type="entry name" value="KANK, ISOFORM D"/>
    <property type="match status" value="1"/>
</dbReference>
<accession>A0ABN7AGU5</accession>